<dbReference type="VEuPathDB" id="FungiDB:BD410DRAFT_836860"/>
<protein>
    <recommendedName>
        <fullName evidence="2">Protein kinase domain-containing protein</fullName>
    </recommendedName>
</protein>
<feature type="region of interest" description="Disordered" evidence="1">
    <location>
        <begin position="1164"/>
        <end position="1236"/>
    </location>
</feature>
<feature type="compositionally biased region" description="Polar residues" evidence="1">
    <location>
        <begin position="975"/>
        <end position="984"/>
    </location>
</feature>
<dbReference type="InterPro" id="IPR045269">
    <property type="entry name" value="Atg1-like"/>
</dbReference>
<name>A0A4Y7QGH7_9AGAM</name>
<dbReference type="Gene3D" id="3.30.200.20">
    <property type="entry name" value="Phosphorylase Kinase, domain 1"/>
    <property type="match status" value="1"/>
</dbReference>
<feature type="compositionally biased region" description="Basic residues" evidence="1">
    <location>
        <begin position="714"/>
        <end position="725"/>
    </location>
</feature>
<feature type="region of interest" description="Disordered" evidence="1">
    <location>
        <begin position="256"/>
        <end position="303"/>
    </location>
</feature>
<feature type="compositionally biased region" description="Low complexity" evidence="1">
    <location>
        <begin position="1104"/>
        <end position="1121"/>
    </location>
</feature>
<accession>A0A4Y7QGH7</accession>
<dbReference type="PANTHER" id="PTHR24348">
    <property type="entry name" value="SERINE/THREONINE-PROTEIN KINASE UNC-51-RELATED"/>
    <property type="match status" value="1"/>
</dbReference>
<dbReference type="InterPro" id="IPR000719">
    <property type="entry name" value="Prot_kinase_dom"/>
</dbReference>
<feature type="compositionally biased region" description="Basic and acidic residues" evidence="1">
    <location>
        <begin position="277"/>
        <end position="286"/>
    </location>
</feature>
<dbReference type="EMBL" id="ML170162">
    <property type="protein sequence ID" value="TDL26212.1"/>
    <property type="molecule type" value="Genomic_DNA"/>
</dbReference>
<gene>
    <name evidence="3" type="ORF">BD410DRAFT_836860</name>
</gene>
<feature type="compositionally biased region" description="Acidic residues" evidence="1">
    <location>
        <begin position="693"/>
        <end position="702"/>
    </location>
</feature>
<feature type="compositionally biased region" description="Polar residues" evidence="1">
    <location>
        <begin position="555"/>
        <end position="574"/>
    </location>
</feature>
<dbReference type="OrthoDB" id="541276at2759"/>
<evidence type="ECO:0000313" key="3">
    <source>
        <dbReference type="EMBL" id="TDL26212.1"/>
    </source>
</evidence>
<feature type="region of interest" description="Disordered" evidence="1">
    <location>
        <begin position="928"/>
        <end position="984"/>
    </location>
</feature>
<feature type="compositionally biased region" description="Low complexity" evidence="1">
    <location>
        <begin position="816"/>
        <end position="838"/>
    </location>
</feature>
<keyword evidence="4" id="KW-1185">Reference proteome</keyword>
<feature type="region of interest" description="Disordered" evidence="1">
    <location>
        <begin position="669"/>
        <end position="688"/>
    </location>
</feature>
<dbReference type="GO" id="GO:0004674">
    <property type="term" value="F:protein serine/threonine kinase activity"/>
    <property type="evidence" value="ECO:0007669"/>
    <property type="project" value="InterPro"/>
</dbReference>
<sequence length="1256" mass="131747">MSPSAPSSPHSDYSSPSDSPLPSPAFSPSTLPRSPVINVNINGGGASPRRAHARSLSHLKFDHLDFDSAPTSPSLPSPVSARSQSFHEDVLSRGDLVGEHLCLQNEPISRVPAPPRNVPLAQEPMQEFEVVRRLGTGSYAVVYLVREVVARREFSDDGCIGGRMDVMSADSDHGESREYGRNYAVKVLSKANLDQEALDAQMAEANIHQSIPSHPNIVTLHRTLETPSFLLLLLEFVPGADLFYFLEQARDHYEPDPATLASPISPTSADPSQSLDKATDSSDHASHSSNSSSSSHTPPTPSLLSTLNANQLLSRTRLRLIASMFAQMCEAVAACHDAGVFHRDIKPENFIVTDARAERERRVVVKLTDFGLSTMDAASADMDCGSAPYMSYECRNNCAPTYAPRAADVWSLGIVLINMLYHINPWTDTTQGVCTSFSFFRADPIAFFTSRFAGMTPAVATFLTERVFCILDSDDPLDKRGRRISAHEFGMWVKDLPALLGPGSSSLSSNGIALPPPTPVISTTPAMNSTTTSPCASTLSSPTAFSPPSLYSALQHHQQTQHQPMAFSSSTSSRVLPPGATVISHKRGASASSIGFSLSSVPQSRRPSSRQASISDHPAPTANAASGTASGTATPALRGRSLSRAPSFGVEGTPAGAANMIELPTVFDNGLEEDGEGEMEAEAEAEMEAEMDAEMDAEDAEVGTESGSRSTSVVRKRKRGARRGKGLQQQQLQQQAPPLPSSTVPSPGMVETLASASQLLARELSRQSRASQSGRPPAVHVSVPVHLVQAQAQAQTQQVQREPSLPSKPFALTSLPAKPAKSAPATPTIPSAPVTPATQAPAGAKVGIVKKASKWKLGFGKSSSNNGGGAKVPESGGVGSGAGYGNASGSGAGMGGRVDENVIRSNLGVGVGMGAIDANVHSSSIVNGHSPVRVRSQGSGQATPISMSPTPSSPHADARSRGRGTRPAPLAGLDGSSTWGPSSAINSQTIESWAHNVQTGNTSHPAGSFHSNTNGNANVSNATTNVRKANPSITNSERNVSPMSTRRPASSAASIAPSSTSSNWRSSSSTASTSTSAFTRYSNGSARSLSTAATSVSAGSWRNPSSASLASNKPSSSPAPSIHHAQNPGKGPAQGHPDMPPGVKFMTGVPWALHQLPRHMHPSPVGDIYYAQPPPRKPRVRKPKDLPQELPTINERPGRSPLSQRQDAGASATDLRGGSGSSNASFDGDVGDGVPRKVQKGQINALAKMLSAFKLS</sequence>
<dbReference type="GO" id="GO:0005524">
    <property type="term" value="F:ATP binding"/>
    <property type="evidence" value="ECO:0007669"/>
    <property type="project" value="InterPro"/>
</dbReference>
<feature type="region of interest" description="Disordered" evidence="1">
    <location>
        <begin position="555"/>
        <end position="579"/>
    </location>
</feature>
<feature type="compositionally biased region" description="Polar residues" evidence="1">
    <location>
        <begin position="262"/>
        <end position="276"/>
    </location>
</feature>
<feature type="compositionally biased region" description="Acidic residues" evidence="1">
    <location>
        <begin position="670"/>
        <end position="688"/>
    </location>
</feature>
<dbReference type="PROSITE" id="PS50011">
    <property type="entry name" value="PROTEIN_KINASE_DOM"/>
    <property type="match status" value="1"/>
</dbReference>
<organism evidence="3 4">
    <name type="scientific">Rickenella mellea</name>
    <dbReference type="NCBI Taxonomy" id="50990"/>
    <lineage>
        <taxon>Eukaryota</taxon>
        <taxon>Fungi</taxon>
        <taxon>Dikarya</taxon>
        <taxon>Basidiomycota</taxon>
        <taxon>Agaricomycotina</taxon>
        <taxon>Agaricomycetes</taxon>
        <taxon>Hymenochaetales</taxon>
        <taxon>Rickenellaceae</taxon>
        <taxon>Rickenella</taxon>
    </lineage>
</organism>
<dbReference type="SMART" id="SM00220">
    <property type="entry name" value="S_TKc"/>
    <property type="match status" value="1"/>
</dbReference>
<dbReference type="Pfam" id="PF00069">
    <property type="entry name" value="Pkinase"/>
    <property type="match status" value="2"/>
</dbReference>
<reference evidence="3 4" key="1">
    <citation type="submission" date="2018-06" db="EMBL/GenBank/DDBJ databases">
        <title>A transcriptomic atlas of mushroom development highlights an independent origin of complex multicellularity.</title>
        <authorList>
            <consortium name="DOE Joint Genome Institute"/>
            <person name="Krizsan K."/>
            <person name="Almasi E."/>
            <person name="Merenyi Z."/>
            <person name="Sahu N."/>
            <person name="Viragh M."/>
            <person name="Koszo T."/>
            <person name="Mondo S."/>
            <person name="Kiss B."/>
            <person name="Balint B."/>
            <person name="Kues U."/>
            <person name="Barry K."/>
            <person name="Hegedus J.C."/>
            <person name="Henrissat B."/>
            <person name="Johnson J."/>
            <person name="Lipzen A."/>
            <person name="Ohm R."/>
            <person name="Nagy I."/>
            <person name="Pangilinan J."/>
            <person name="Yan J."/>
            <person name="Xiong Y."/>
            <person name="Grigoriev I.V."/>
            <person name="Hibbett D.S."/>
            <person name="Nagy L.G."/>
        </authorList>
    </citation>
    <scope>NUCLEOTIDE SEQUENCE [LARGE SCALE GENOMIC DNA]</scope>
    <source>
        <strain evidence="3 4">SZMC22713</strain>
    </source>
</reference>
<feature type="compositionally biased region" description="Low complexity" evidence="1">
    <location>
        <begin position="943"/>
        <end position="954"/>
    </location>
</feature>
<feature type="region of interest" description="Disordered" evidence="1">
    <location>
        <begin position="1"/>
        <end position="52"/>
    </location>
</feature>
<dbReference type="InterPro" id="IPR011009">
    <property type="entry name" value="Kinase-like_dom_sf"/>
</dbReference>
<dbReference type="SUPFAM" id="SSF56112">
    <property type="entry name" value="Protein kinase-like (PK-like)"/>
    <property type="match status" value="1"/>
</dbReference>
<proteinExistence type="predicted"/>
<dbReference type="AlphaFoldDB" id="A0A4Y7QGH7"/>
<feature type="region of interest" description="Disordered" evidence="1">
    <location>
        <begin position="693"/>
        <end position="749"/>
    </location>
</feature>
<dbReference type="PANTHER" id="PTHR24348:SF68">
    <property type="entry name" value="SERINE_THREONINE-PROTEIN KINASE ATG1C"/>
    <property type="match status" value="1"/>
</dbReference>
<evidence type="ECO:0000256" key="1">
    <source>
        <dbReference type="SAM" id="MobiDB-lite"/>
    </source>
</evidence>
<evidence type="ECO:0000259" key="2">
    <source>
        <dbReference type="PROSITE" id="PS50011"/>
    </source>
</evidence>
<feature type="region of interest" description="Disordered" evidence="1">
    <location>
        <begin position="998"/>
        <end position="1077"/>
    </location>
</feature>
<evidence type="ECO:0000313" key="4">
    <source>
        <dbReference type="Proteomes" id="UP000294933"/>
    </source>
</evidence>
<feature type="region of interest" description="Disordered" evidence="1">
    <location>
        <begin position="1095"/>
        <end position="1143"/>
    </location>
</feature>
<feature type="compositionally biased region" description="Low complexity" evidence="1">
    <location>
        <begin position="1"/>
        <end position="18"/>
    </location>
</feature>
<dbReference type="InterPro" id="IPR008271">
    <property type="entry name" value="Ser/Thr_kinase_AS"/>
</dbReference>
<dbReference type="Proteomes" id="UP000294933">
    <property type="component" value="Unassembled WGS sequence"/>
</dbReference>
<feature type="domain" description="Protein kinase" evidence="2">
    <location>
        <begin position="128"/>
        <end position="499"/>
    </location>
</feature>
<dbReference type="GO" id="GO:0010506">
    <property type="term" value="P:regulation of autophagy"/>
    <property type="evidence" value="ECO:0007669"/>
    <property type="project" value="InterPro"/>
</dbReference>
<feature type="compositionally biased region" description="Low complexity" evidence="1">
    <location>
        <begin position="726"/>
        <end position="736"/>
    </location>
</feature>
<dbReference type="STRING" id="50990.A0A4Y7QGH7"/>
<feature type="compositionally biased region" description="Low complexity" evidence="1">
    <location>
        <begin position="1041"/>
        <end position="1077"/>
    </location>
</feature>
<feature type="compositionally biased region" description="Low complexity" evidence="1">
    <location>
        <begin position="287"/>
        <end position="303"/>
    </location>
</feature>
<feature type="compositionally biased region" description="Polar residues" evidence="1">
    <location>
        <begin position="998"/>
        <end position="1039"/>
    </location>
</feature>
<dbReference type="PROSITE" id="PS00108">
    <property type="entry name" value="PROTEIN_KINASE_ST"/>
    <property type="match status" value="1"/>
</dbReference>
<dbReference type="GO" id="GO:0005737">
    <property type="term" value="C:cytoplasm"/>
    <property type="evidence" value="ECO:0007669"/>
    <property type="project" value="TreeGrafter"/>
</dbReference>
<feature type="region of interest" description="Disordered" evidence="1">
    <location>
        <begin position="595"/>
        <end position="636"/>
    </location>
</feature>
<dbReference type="Gene3D" id="1.10.510.10">
    <property type="entry name" value="Transferase(Phosphotransferase) domain 1"/>
    <property type="match status" value="1"/>
</dbReference>
<feature type="region of interest" description="Disordered" evidence="1">
    <location>
        <begin position="792"/>
        <end position="839"/>
    </location>
</feature>